<feature type="domain" description="Tyr recombinase" evidence="4">
    <location>
        <begin position="190"/>
        <end position="389"/>
    </location>
</feature>
<evidence type="ECO:0000256" key="2">
    <source>
        <dbReference type="ARBA" id="ARBA00023172"/>
    </source>
</evidence>
<dbReference type="AlphaFoldDB" id="A0A1Q9WFW2"/>
<name>A0A1Q9WFW2_9MYCO</name>
<dbReference type="CDD" id="cd01189">
    <property type="entry name" value="INT_ICEBs1_C_like"/>
    <property type="match status" value="1"/>
</dbReference>
<reference evidence="6 7" key="1">
    <citation type="submission" date="2016-10" db="EMBL/GenBank/DDBJ databases">
        <title>Evaluation of Human, Animal and Environmental Mycobacterium chelonae Isolates by Core Genome Phylogenomic Analysis, Targeted Gene Comparison, and Anti-microbial Susceptibility Patterns: A Tale of Mistaken Identities.</title>
        <authorList>
            <person name="Fogelson S.B."/>
            <person name="Camus A.C."/>
            <person name="Lorenz W."/>
            <person name="Vasireddy R."/>
            <person name="Vasireddy S."/>
            <person name="Smith T."/>
            <person name="Brown-Elliott B.A."/>
            <person name="Wallace R.J.Jr."/>
            <person name="Hasan N.A."/>
            <person name="Reischl U."/>
            <person name="Sanchez S."/>
        </authorList>
    </citation>
    <scope>NUCLEOTIDE SEQUENCE [LARGE SCALE GENOMIC DNA]</scope>
    <source>
        <strain evidence="6 7">24999</strain>
    </source>
</reference>
<dbReference type="GO" id="GO:0015074">
    <property type="term" value="P:DNA integration"/>
    <property type="evidence" value="ECO:0007669"/>
    <property type="project" value="InterPro"/>
</dbReference>
<evidence type="ECO:0000256" key="3">
    <source>
        <dbReference type="PROSITE-ProRule" id="PRU01248"/>
    </source>
</evidence>
<keyword evidence="2" id="KW-0233">DNA recombination</keyword>
<gene>
    <name evidence="6" type="ORF">BKG61_28705</name>
</gene>
<dbReference type="InterPro" id="IPR011010">
    <property type="entry name" value="DNA_brk_join_enz"/>
</dbReference>
<evidence type="ECO:0008006" key="8">
    <source>
        <dbReference type="Google" id="ProtNLM"/>
    </source>
</evidence>
<dbReference type="InterPro" id="IPR044068">
    <property type="entry name" value="CB"/>
</dbReference>
<keyword evidence="7" id="KW-1185">Reference proteome</keyword>
<dbReference type="EMBL" id="MLHV01000047">
    <property type="protein sequence ID" value="OHT83423.1"/>
    <property type="molecule type" value="Genomic_DNA"/>
</dbReference>
<dbReference type="PANTHER" id="PTHR30349:SF91">
    <property type="entry name" value="INTA PROTEIN"/>
    <property type="match status" value="1"/>
</dbReference>
<dbReference type="InterPro" id="IPR050090">
    <property type="entry name" value="Tyrosine_recombinase_XerCD"/>
</dbReference>
<sequence>MARIPDYVKVITYPSGTRRYEVRIEVGRVGGKRKQKQKRFAKLQDAIDAYAAERGDRARGVQVSPDGITLRQAADAYLDALPARPNTITAYAAVLRPAIARLGDRPVQELRRDEIEKLVADIATKAVPSGNWRKSGKMPKVASDTCGPWDAASVRHMLSRLRAVYARLLEDGTVMRNTAALVKPPARGDRDKDTLTVAQVQQLFDYLERTQDRLEHLHHLAVQTGLRRGELAGLKWSDIDLEAATLTVARQRVHSDAGAVVADTKTDAGRRTLPLPSTLLPVLKRARERAAAEKKAVGNKWKGEDYVVSGELGKAYYPTTLSYLWKDVLAAAGLPHVRLHDARHTAATLMHLNGVPMAVIAAVLGHTDASFTQRTYAHSQDDAVAQGMASYGQALGKRPSPA</sequence>
<evidence type="ECO:0000256" key="1">
    <source>
        <dbReference type="ARBA" id="ARBA00023125"/>
    </source>
</evidence>
<accession>A0A1Q9WFW2</accession>
<dbReference type="STRING" id="1908205.BKG60_04580"/>
<dbReference type="PROSITE" id="PS51898">
    <property type="entry name" value="TYR_RECOMBINASE"/>
    <property type="match status" value="1"/>
</dbReference>
<dbReference type="PANTHER" id="PTHR30349">
    <property type="entry name" value="PHAGE INTEGRASE-RELATED"/>
    <property type="match status" value="1"/>
</dbReference>
<dbReference type="PROSITE" id="PS51900">
    <property type="entry name" value="CB"/>
    <property type="match status" value="1"/>
</dbReference>
<dbReference type="Proteomes" id="UP000179636">
    <property type="component" value="Unassembled WGS sequence"/>
</dbReference>
<evidence type="ECO:0000313" key="7">
    <source>
        <dbReference type="Proteomes" id="UP000179636"/>
    </source>
</evidence>
<keyword evidence="1 3" id="KW-0238">DNA-binding</keyword>
<protein>
    <recommendedName>
        <fullName evidence="8">Site-specific integrase</fullName>
    </recommendedName>
</protein>
<feature type="domain" description="Core-binding (CB)" evidence="5">
    <location>
        <begin position="68"/>
        <end position="169"/>
    </location>
</feature>
<dbReference type="GO" id="GO:0003677">
    <property type="term" value="F:DNA binding"/>
    <property type="evidence" value="ECO:0007669"/>
    <property type="project" value="UniProtKB-UniRule"/>
</dbReference>
<evidence type="ECO:0000259" key="5">
    <source>
        <dbReference type="PROSITE" id="PS51900"/>
    </source>
</evidence>
<dbReference type="SUPFAM" id="SSF56349">
    <property type="entry name" value="DNA breaking-rejoining enzymes"/>
    <property type="match status" value="1"/>
</dbReference>
<dbReference type="GO" id="GO:0006310">
    <property type="term" value="P:DNA recombination"/>
    <property type="evidence" value="ECO:0007669"/>
    <property type="project" value="UniProtKB-KW"/>
</dbReference>
<accession>A0A1S1JFB3</accession>
<dbReference type="InterPro" id="IPR013762">
    <property type="entry name" value="Integrase-like_cat_sf"/>
</dbReference>
<dbReference type="RefSeq" id="WP_019343730.1">
    <property type="nucleotide sequence ID" value="NZ_MLCL01000022.1"/>
</dbReference>
<dbReference type="Pfam" id="PF00589">
    <property type="entry name" value="Phage_integrase"/>
    <property type="match status" value="1"/>
</dbReference>
<dbReference type="Gene3D" id="1.10.150.130">
    <property type="match status" value="1"/>
</dbReference>
<evidence type="ECO:0000313" key="6">
    <source>
        <dbReference type="EMBL" id="OHT83423.1"/>
    </source>
</evidence>
<evidence type="ECO:0000259" key="4">
    <source>
        <dbReference type="PROSITE" id="PS51898"/>
    </source>
</evidence>
<organism evidence="6 7">
    <name type="scientific">Mycobacterium syngnathidarum</name>
    <dbReference type="NCBI Taxonomy" id="1908205"/>
    <lineage>
        <taxon>Bacteria</taxon>
        <taxon>Bacillati</taxon>
        <taxon>Actinomycetota</taxon>
        <taxon>Actinomycetes</taxon>
        <taxon>Mycobacteriales</taxon>
        <taxon>Mycobacteriaceae</taxon>
        <taxon>Mycobacterium</taxon>
    </lineage>
</organism>
<comment type="caution">
    <text evidence="6">The sequence shown here is derived from an EMBL/GenBank/DDBJ whole genome shotgun (WGS) entry which is preliminary data.</text>
</comment>
<dbReference type="OrthoDB" id="4326943at2"/>
<dbReference type="Gene3D" id="1.10.443.10">
    <property type="entry name" value="Intergrase catalytic core"/>
    <property type="match status" value="1"/>
</dbReference>
<dbReference type="InterPro" id="IPR010998">
    <property type="entry name" value="Integrase_recombinase_N"/>
</dbReference>
<dbReference type="InterPro" id="IPR002104">
    <property type="entry name" value="Integrase_catalytic"/>
</dbReference>
<proteinExistence type="predicted"/>